<dbReference type="PANTHER" id="PTHR19143">
    <property type="entry name" value="FIBRINOGEN/TENASCIN/ANGIOPOEITIN"/>
    <property type="match status" value="1"/>
</dbReference>
<feature type="signal peptide" evidence="2">
    <location>
        <begin position="1"/>
        <end position="24"/>
    </location>
</feature>
<evidence type="ECO:0000256" key="2">
    <source>
        <dbReference type="SAM" id="SignalP"/>
    </source>
</evidence>
<feature type="chain" id="PRO_5046297160" evidence="2">
    <location>
        <begin position="25"/>
        <end position="298"/>
    </location>
</feature>
<dbReference type="GeneID" id="109614159"/>
<evidence type="ECO:0000313" key="4">
    <source>
        <dbReference type="Proteomes" id="UP001652621"/>
    </source>
</evidence>
<proteinExistence type="predicted"/>
<keyword evidence="2" id="KW-0732">Signal</keyword>
<keyword evidence="4" id="KW-1185">Reference proteome</keyword>
<reference evidence="5" key="1">
    <citation type="submission" date="2025-08" db="UniProtKB">
        <authorList>
            <consortium name="RefSeq"/>
        </authorList>
    </citation>
    <scope>IDENTIFICATION</scope>
    <source>
        <strain evidence="5">Aabys</strain>
        <tissue evidence="5">Whole body</tissue>
    </source>
</reference>
<dbReference type="SMART" id="SM00186">
    <property type="entry name" value="FBG"/>
    <property type="match status" value="1"/>
</dbReference>
<sequence>MYSPRMKAIFIICVLKVLVNTNDAVDDKITLDNATTEEYYNPYEDEHRLILWKNLFIKVNTLLAETDKLNNKMLNLDKKLEDISTRQQQMEKNMNKLEMDLANSKSSTDLIKNYMHEINTWTTILRRMDGSVDFYRGWTDYEEGFGNPPDGEFFIGLERLHQLTTAAPVVKLKIILKTWDDEERYALYDDFRIGNATEKYKIKALGEYSGNAGDKLRYHVGQNFSTFDADNDNADGNCAEEWKGGWWYKKCLVSNLTGRYKQKEHANSSGILWNNLEWKGNYYSFKYAEMMIRPKVNN</sequence>
<accession>A0ABM3ULN3</accession>
<gene>
    <name evidence="5" type="primary">LOC109614159</name>
</gene>
<dbReference type="Proteomes" id="UP001652621">
    <property type="component" value="Unplaced"/>
</dbReference>
<name>A0ABM3ULN3_MUSDO</name>
<keyword evidence="1" id="KW-0175">Coiled coil</keyword>
<dbReference type="SUPFAM" id="SSF56496">
    <property type="entry name" value="Fibrinogen C-terminal domain-like"/>
    <property type="match status" value="1"/>
</dbReference>
<dbReference type="CDD" id="cd00087">
    <property type="entry name" value="FReD"/>
    <property type="match status" value="1"/>
</dbReference>
<dbReference type="Pfam" id="PF00147">
    <property type="entry name" value="Fibrinogen_C"/>
    <property type="match status" value="1"/>
</dbReference>
<dbReference type="InterPro" id="IPR014716">
    <property type="entry name" value="Fibrinogen_a/b/g_C_1"/>
</dbReference>
<dbReference type="PROSITE" id="PS51406">
    <property type="entry name" value="FIBRINOGEN_C_2"/>
    <property type="match status" value="1"/>
</dbReference>
<evidence type="ECO:0000259" key="3">
    <source>
        <dbReference type="PROSITE" id="PS51406"/>
    </source>
</evidence>
<dbReference type="Gene3D" id="3.90.215.10">
    <property type="entry name" value="Gamma Fibrinogen, chain A, domain 1"/>
    <property type="match status" value="1"/>
</dbReference>
<organism evidence="4 5">
    <name type="scientific">Musca domestica</name>
    <name type="common">House fly</name>
    <dbReference type="NCBI Taxonomy" id="7370"/>
    <lineage>
        <taxon>Eukaryota</taxon>
        <taxon>Metazoa</taxon>
        <taxon>Ecdysozoa</taxon>
        <taxon>Arthropoda</taxon>
        <taxon>Hexapoda</taxon>
        <taxon>Insecta</taxon>
        <taxon>Pterygota</taxon>
        <taxon>Neoptera</taxon>
        <taxon>Endopterygota</taxon>
        <taxon>Diptera</taxon>
        <taxon>Brachycera</taxon>
        <taxon>Muscomorpha</taxon>
        <taxon>Muscoidea</taxon>
        <taxon>Muscidae</taxon>
        <taxon>Musca</taxon>
    </lineage>
</organism>
<evidence type="ECO:0000256" key="1">
    <source>
        <dbReference type="SAM" id="Coils"/>
    </source>
</evidence>
<dbReference type="InterPro" id="IPR002181">
    <property type="entry name" value="Fibrinogen_a/b/g_C_dom"/>
</dbReference>
<evidence type="ECO:0000313" key="5">
    <source>
        <dbReference type="RefSeq" id="XP_058974440.1"/>
    </source>
</evidence>
<feature type="coiled-coil region" evidence="1">
    <location>
        <begin position="59"/>
        <end position="107"/>
    </location>
</feature>
<dbReference type="PANTHER" id="PTHR19143:SF327">
    <property type="entry name" value="FI21813P1-RELATED"/>
    <property type="match status" value="1"/>
</dbReference>
<dbReference type="InterPro" id="IPR050373">
    <property type="entry name" value="Fibrinogen_C-term_domain"/>
</dbReference>
<protein>
    <submittedName>
        <fullName evidence="5">Ficolin-2 isoform X1</fullName>
    </submittedName>
</protein>
<feature type="domain" description="Fibrinogen C-terminal" evidence="3">
    <location>
        <begin position="121"/>
        <end position="296"/>
    </location>
</feature>
<dbReference type="InterPro" id="IPR036056">
    <property type="entry name" value="Fibrinogen-like_C"/>
</dbReference>
<dbReference type="RefSeq" id="XP_058974440.1">
    <property type="nucleotide sequence ID" value="XM_059118457.1"/>
</dbReference>